<reference evidence="7" key="1">
    <citation type="submission" date="2014-11" db="EMBL/GenBank/DDBJ databases">
        <title>Molecular phylogeny of cliff fern family Woodsiaceae with morphological implications.</title>
        <authorList>
            <person name="Shao Y.-Z."/>
            <person name="Wei R."/>
            <person name="Zhang X.-C."/>
        </authorList>
    </citation>
    <scope>NUCLEOTIDE SEQUENCE</scope>
</reference>
<feature type="region of interest" description="Disordered" evidence="4">
    <location>
        <begin position="1476"/>
        <end position="1517"/>
    </location>
</feature>
<organism evidence="7">
    <name type="scientific">Chromera velia CCMP2878</name>
    <dbReference type="NCBI Taxonomy" id="1169474"/>
    <lineage>
        <taxon>Eukaryota</taxon>
        <taxon>Sar</taxon>
        <taxon>Alveolata</taxon>
        <taxon>Colpodellida</taxon>
        <taxon>Chromeraceae</taxon>
        <taxon>Chromera</taxon>
    </lineage>
</organism>
<feature type="region of interest" description="Disordered" evidence="4">
    <location>
        <begin position="1574"/>
        <end position="1621"/>
    </location>
</feature>
<feature type="region of interest" description="Disordered" evidence="4">
    <location>
        <begin position="1740"/>
        <end position="1784"/>
    </location>
</feature>
<feature type="repeat" description="ANK" evidence="3">
    <location>
        <begin position="502"/>
        <end position="534"/>
    </location>
</feature>
<name>A0A0K6S855_9ALVE</name>
<feature type="compositionally biased region" description="Gly residues" evidence="4">
    <location>
        <begin position="1494"/>
        <end position="1504"/>
    </location>
</feature>
<feature type="transmembrane region" description="Helical" evidence="5">
    <location>
        <begin position="1288"/>
        <end position="1315"/>
    </location>
</feature>
<feature type="compositionally biased region" description="Acidic residues" evidence="4">
    <location>
        <begin position="1443"/>
        <end position="1455"/>
    </location>
</feature>
<dbReference type="PROSITE" id="PS50088">
    <property type="entry name" value="ANK_REPEAT"/>
    <property type="match status" value="13"/>
</dbReference>
<feature type="repeat" description="ANK" evidence="3">
    <location>
        <begin position="461"/>
        <end position="493"/>
    </location>
</feature>
<feature type="transmembrane region" description="Helical" evidence="5">
    <location>
        <begin position="1344"/>
        <end position="1364"/>
    </location>
</feature>
<dbReference type="PANTHER" id="PTHR24123:SF141">
    <property type="entry name" value="ANKYRIN 2, ISOFORM U"/>
    <property type="match status" value="1"/>
</dbReference>
<dbReference type="PROSITE" id="PS50297">
    <property type="entry name" value="ANK_REP_REGION"/>
    <property type="match status" value="11"/>
</dbReference>
<feature type="repeat" description="ANK" evidence="3">
    <location>
        <begin position="794"/>
        <end position="826"/>
    </location>
</feature>
<feature type="region of interest" description="Disordered" evidence="4">
    <location>
        <begin position="1697"/>
        <end position="1716"/>
    </location>
</feature>
<protein>
    <submittedName>
        <fullName evidence="7">Uncharacterized protein</fullName>
    </submittedName>
</protein>
<dbReference type="SUPFAM" id="SSF48403">
    <property type="entry name" value="Ankyrin repeat"/>
    <property type="match status" value="3"/>
</dbReference>
<feature type="region of interest" description="Disordered" evidence="4">
    <location>
        <begin position="1796"/>
        <end position="1819"/>
    </location>
</feature>
<feature type="region of interest" description="Disordered" evidence="4">
    <location>
        <begin position="1425"/>
        <end position="1458"/>
    </location>
</feature>
<dbReference type="Gene3D" id="1.25.40.20">
    <property type="entry name" value="Ankyrin repeat-containing domain"/>
    <property type="match status" value="6"/>
</dbReference>
<proteinExistence type="predicted"/>
<dbReference type="SMART" id="SM00248">
    <property type="entry name" value="ANK"/>
    <property type="match status" value="23"/>
</dbReference>
<evidence type="ECO:0000256" key="5">
    <source>
        <dbReference type="SAM" id="Phobius"/>
    </source>
</evidence>
<feature type="compositionally biased region" description="Basic and acidic residues" evidence="4">
    <location>
        <begin position="1425"/>
        <end position="1436"/>
    </location>
</feature>
<feature type="repeat" description="ANK" evidence="3">
    <location>
        <begin position="119"/>
        <end position="151"/>
    </location>
</feature>
<keyword evidence="5" id="KW-0472">Membrane</keyword>
<dbReference type="VEuPathDB" id="CryptoDB:Cvel_5264"/>
<feature type="repeat" description="ANK" evidence="3">
    <location>
        <begin position="576"/>
        <end position="608"/>
    </location>
</feature>
<feature type="repeat" description="ANK" evidence="3">
    <location>
        <begin position="428"/>
        <end position="460"/>
    </location>
</feature>
<dbReference type="InterPro" id="IPR051165">
    <property type="entry name" value="Multifunctional_ANK_Repeat"/>
</dbReference>
<feature type="repeat" description="ANK" evidence="3">
    <location>
        <begin position="535"/>
        <end position="567"/>
    </location>
</feature>
<feature type="signal peptide" evidence="6">
    <location>
        <begin position="1"/>
        <end position="20"/>
    </location>
</feature>
<accession>A0A0K6S855</accession>
<gene>
    <name evidence="7" type="ORF">Cvel_5264.t1.CR1</name>
</gene>
<evidence type="ECO:0000256" key="2">
    <source>
        <dbReference type="ARBA" id="ARBA00023043"/>
    </source>
</evidence>
<feature type="chain" id="PRO_5005508400" evidence="6">
    <location>
        <begin position="21"/>
        <end position="1884"/>
    </location>
</feature>
<dbReference type="PhylomeDB" id="A0A0K6S855"/>
<evidence type="ECO:0000256" key="3">
    <source>
        <dbReference type="PROSITE-ProRule" id="PRU00023"/>
    </source>
</evidence>
<keyword evidence="5" id="KW-1133">Transmembrane helix</keyword>
<evidence type="ECO:0000313" key="7">
    <source>
        <dbReference type="EMBL" id="CUC09756.1"/>
    </source>
</evidence>
<dbReference type="PANTHER" id="PTHR24123">
    <property type="entry name" value="ANKYRIN REPEAT-CONTAINING"/>
    <property type="match status" value="1"/>
</dbReference>
<dbReference type="EMBL" id="CDMZ01001591">
    <property type="protein sequence ID" value="CUC09756.1"/>
    <property type="molecule type" value="Genomic_DNA"/>
</dbReference>
<feature type="transmembrane region" description="Helical" evidence="5">
    <location>
        <begin position="1385"/>
        <end position="1408"/>
    </location>
</feature>
<sequence length="1884" mass="203178">MKWAISLSVLLLLVSSSVRGKLFDDAIWLDDPETDALSALSIEALDVSDSSVEPRGEESQLQSVVRSGSLEDLRRLRDEGADLFSAAYVAAESNRSDILMLLHEWGESLETPVRSSSNREKTPLMIASSNGFEVAVSTLLSLGVNVSAVDNRDWTALHYAARDNKDSGSVSRILLENGAETEAQDGARRTPLFHAAYRGHVGVARQLVGHGANVTAVDRRCRAVLHFVFLRPPTREIEMLDVLASGKGDLDVNVWGGTGCSEYTPIHLAAEHASVAAMRRLLQMGADAAVLNADGLSALHIVTINRRGREAEELMSTLVQPSEIDSWVGVDVNRFGFPPTSSGIPCPQPALLIAAAVCSSSAVRSLVSLGADLSLTDCSGQSALHAAVLGSSNRDILACSETCRILIEEGGMSPDVRLGMPADGHQQPRFTALMVALQEGLGEMVGVLLDLGASVNATDETGTTALHLAAQYNLTDIVRVLIDRSADLEAEGGRDPVWGEGLRFTPLIWATQEGHTAVVEELLKGGARWDGRNARNATAVHMAAGKGSVEDLRLLVEFGADVNVRGGKTFLREWDEEATPLMLAAQLGMNDAVSFLLEKGADPHLKDNLAETALHLAARHGQHSTVGVLIREGGVHVDVKGVRDPITGVEMQKSPLMLACEGAKWQVVRVLINHFNASLTDRASDGRQALHFAASYRGLPVESASVVRSLIDRARKDGLETALSLLQDGVEGEGTATEPAWVDRPLHIAARGGAALEVAAGEMLRQEAILLHEMGLVASVDEGQERALEVLSGNGLSPLSEAALQGNLFLVESFLKAGADLHSLGRDERSVTHWAVEGGNEYVVKKILESGDREKHDGGDLTDTRPVHLAAIEGRADLIEMLLNMGADADRPTSGSQSPLMLAARAGCFECMVRLTERGGRAPVGVLIDSQIPLQPSLERLARGTSGRGIDSLEQRRVLAEFGPYPPTRDDAIAEIASALPPFDTETIPAGRQTTVGTALQLAASAGLLKTVRELIRRGAKVDGVPPPEALDNSVPSSERAKHRTPLLLATEALGIDARHSPSPSDFEKIAMALLDANASVMVRGPLACRGEARDQPVNSRTALHCAAALNSPNLITRLIRRGVNAGVRDERDSTPLMLAAQSCSVHSVRTLLDIQGAVEGLSALDRFGKHAWNYAEERCGDETSRLFITNRFRRANKEANWNECTRELCPEEDEKCEDPTPGFQQRGDWRCVPIERTFAEYAARALTDNNTLVTVIQIGVLVCLVLVAVVLVLLVPRCKPAWKDWNMQFGPVLAAVMQVNNLWTDVYFLIVLAAEVSAVRRENEEEGEEESISRDLHQIARPLLIITVAHLVAYIVFNICLLVRFQRRCLRGQPWWKEVCREKLYPIMLILGSLSLHFFALCATNLFGLPVLSMYLHDRCPDDAGDKRDSAELKRSTLPSESEGEREEGEEGGGGEENALAQVRKEEGGVDLAGGVISSSDFEGLQGSREGGRTGTGGKWGGVGEREGSRATAAAGFQPCVGEQADDFLEREVHESHEFYAEAVSDGLNESEAGKEGGQGAPQGSRLCSELKEDRGNGRANETGSPSAVSPREKEEEAQSVLESAAGQDQERRGKKWTQKEVNQGMQSITVLGGLFEDIPQLALRLVFFVTAKRTALELTPLVVGTCIAILNLVCMALQWCFIHSSLDLKRRLTGSTEDNRKNGIGKEREKTGGPHAFFGRCGNTKTIAAEFADMDRFPSTPAPQVPTSLAVSEHRKSHAPLSEEKGKRPRRRHRERELSTCAPIQPEQTRTVLAEESVPVSTPADLEEEAQDGRERQSIKCGTMADTGVSGREGGRIMLKTDTAGDAATPLVSSHPWLRVALGVPSAPSSDFSQVAAELGAE</sequence>
<feature type="repeat" description="ANK" evidence="3">
    <location>
        <begin position="1099"/>
        <end position="1131"/>
    </location>
</feature>
<feature type="repeat" description="ANK" evidence="3">
    <location>
        <begin position="261"/>
        <end position="293"/>
    </location>
</feature>
<dbReference type="Pfam" id="PF12796">
    <property type="entry name" value="Ank_2"/>
    <property type="match status" value="6"/>
</dbReference>
<evidence type="ECO:0000256" key="6">
    <source>
        <dbReference type="SAM" id="SignalP"/>
    </source>
</evidence>
<feature type="transmembrane region" description="Helical" evidence="5">
    <location>
        <begin position="1253"/>
        <end position="1276"/>
    </location>
</feature>
<evidence type="ECO:0000256" key="4">
    <source>
        <dbReference type="SAM" id="MobiDB-lite"/>
    </source>
</evidence>
<feature type="repeat" description="ANK" evidence="3">
    <location>
        <begin position="152"/>
        <end position="186"/>
    </location>
</feature>
<feature type="compositionally biased region" description="Basic and acidic residues" evidence="4">
    <location>
        <begin position="1699"/>
        <end position="1714"/>
    </location>
</feature>
<evidence type="ECO:0000256" key="1">
    <source>
        <dbReference type="ARBA" id="ARBA00022737"/>
    </source>
</evidence>
<keyword evidence="1" id="KW-0677">Repeat</keyword>
<keyword evidence="6" id="KW-0732">Signal</keyword>
<feature type="repeat" description="ANK" evidence="3">
    <location>
        <begin position="187"/>
        <end position="219"/>
    </location>
</feature>
<keyword evidence="2 3" id="KW-0040">ANK repeat</keyword>
<dbReference type="InterPro" id="IPR002110">
    <property type="entry name" value="Ankyrin_rpt"/>
</dbReference>
<keyword evidence="5" id="KW-0812">Transmembrane</keyword>
<feature type="repeat" description="ANK" evidence="3">
    <location>
        <begin position="609"/>
        <end position="633"/>
    </location>
</feature>
<dbReference type="InterPro" id="IPR036770">
    <property type="entry name" value="Ankyrin_rpt-contain_sf"/>
</dbReference>
<feature type="repeat" description="ANK" evidence="3">
    <location>
        <begin position="862"/>
        <end position="894"/>
    </location>
</feature>